<feature type="transmembrane region" description="Helical" evidence="8">
    <location>
        <begin position="137"/>
        <end position="159"/>
    </location>
</feature>
<dbReference type="InterPro" id="IPR020846">
    <property type="entry name" value="MFS_dom"/>
</dbReference>
<evidence type="ECO:0000256" key="1">
    <source>
        <dbReference type="ARBA" id="ARBA00003279"/>
    </source>
</evidence>
<reference evidence="11" key="1">
    <citation type="submission" date="2020-08" db="EMBL/GenBank/DDBJ databases">
        <title>Lacibacter sp. S13-6-6 genome sequencing.</title>
        <authorList>
            <person name="Jin L."/>
        </authorList>
    </citation>
    <scope>NUCLEOTIDE SEQUENCE [LARGE SCALE GENOMIC DNA]</scope>
    <source>
        <strain evidence="11">S13-6-6</strain>
    </source>
</reference>
<dbReference type="PANTHER" id="PTHR23504">
    <property type="entry name" value="MAJOR FACILITATOR SUPERFAMILY DOMAIN-CONTAINING PROTEIN 10"/>
    <property type="match status" value="1"/>
</dbReference>
<feature type="transmembrane region" description="Helical" evidence="8">
    <location>
        <begin position="345"/>
        <end position="368"/>
    </location>
</feature>
<feature type="domain" description="Major facilitator superfamily (MFS) profile" evidence="9">
    <location>
        <begin position="8"/>
        <end position="402"/>
    </location>
</feature>
<feature type="transmembrane region" description="Helical" evidence="8">
    <location>
        <begin position="374"/>
        <end position="397"/>
    </location>
</feature>
<dbReference type="PRINTS" id="PR01035">
    <property type="entry name" value="TCRTETA"/>
</dbReference>
<dbReference type="SUPFAM" id="SSF103473">
    <property type="entry name" value="MFS general substrate transporter"/>
    <property type="match status" value="1"/>
</dbReference>
<keyword evidence="6 8" id="KW-1133">Transmembrane helix</keyword>
<dbReference type="RefSeq" id="WP_182805749.1">
    <property type="nucleotide sequence ID" value="NZ_CP060007.1"/>
</dbReference>
<feature type="transmembrane region" description="Helical" evidence="8">
    <location>
        <begin position="7"/>
        <end position="28"/>
    </location>
</feature>
<gene>
    <name evidence="10" type="ORF">H4075_08005</name>
</gene>
<dbReference type="Proteomes" id="UP000515344">
    <property type="component" value="Chromosome"/>
</dbReference>
<dbReference type="PANTHER" id="PTHR23504:SF15">
    <property type="entry name" value="MAJOR FACILITATOR SUPERFAMILY (MFS) PROFILE DOMAIN-CONTAINING PROTEIN"/>
    <property type="match status" value="1"/>
</dbReference>
<comment type="function">
    <text evidence="1">Resistance to tetracycline by an active tetracycline efflux. This is an energy-dependent process that decreases the accumulation of the antibiotic in whole cells. This protein functions as a metal-tetracycline/H(+) antiporter.</text>
</comment>
<organism evidence="10 11">
    <name type="scientific">Lacibacter sediminis</name>
    <dbReference type="NCBI Taxonomy" id="2760713"/>
    <lineage>
        <taxon>Bacteria</taxon>
        <taxon>Pseudomonadati</taxon>
        <taxon>Bacteroidota</taxon>
        <taxon>Chitinophagia</taxon>
        <taxon>Chitinophagales</taxon>
        <taxon>Chitinophagaceae</taxon>
        <taxon>Lacibacter</taxon>
    </lineage>
</organism>
<evidence type="ECO:0000256" key="3">
    <source>
        <dbReference type="ARBA" id="ARBA00007520"/>
    </source>
</evidence>
<dbReference type="InterPro" id="IPR011701">
    <property type="entry name" value="MFS"/>
</dbReference>
<evidence type="ECO:0000256" key="4">
    <source>
        <dbReference type="ARBA" id="ARBA00022448"/>
    </source>
</evidence>
<evidence type="ECO:0000256" key="7">
    <source>
        <dbReference type="ARBA" id="ARBA00023136"/>
    </source>
</evidence>
<feature type="transmembrane region" description="Helical" evidence="8">
    <location>
        <begin position="251"/>
        <end position="272"/>
    </location>
</feature>
<dbReference type="KEGG" id="lacs:H4075_08005"/>
<accession>A0A7G5XKW0</accession>
<comment type="subcellular location">
    <subcellularLocation>
        <location evidence="2">Membrane</location>
        <topology evidence="2">Multi-pass membrane protein</topology>
    </subcellularLocation>
</comment>
<dbReference type="GO" id="GO:0016020">
    <property type="term" value="C:membrane"/>
    <property type="evidence" value="ECO:0007669"/>
    <property type="project" value="UniProtKB-SubCell"/>
</dbReference>
<evidence type="ECO:0000313" key="11">
    <source>
        <dbReference type="Proteomes" id="UP000515344"/>
    </source>
</evidence>
<dbReference type="InterPro" id="IPR001958">
    <property type="entry name" value="Tet-R_TetA/multi-R_MdtG-like"/>
</dbReference>
<dbReference type="InterPro" id="IPR036259">
    <property type="entry name" value="MFS_trans_sf"/>
</dbReference>
<keyword evidence="5 8" id="KW-0812">Transmembrane</keyword>
<dbReference type="InterPro" id="IPR005829">
    <property type="entry name" value="Sugar_transporter_CS"/>
</dbReference>
<evidence type="ECO:0000256" key="5">
    <source>
        <dbReference type="ARBA" id="ARBA00022692"/>
    </source>
</evidence>
<dbReference type="PROSITE" id="PS00216">
    <property type="entry name" value="SUGAR_TRANSPORT_1"/>
    <property type="match status" value="1"/>
</dbReference>
<evidence type="ECO:0000256" key="2">
    <source>
        <dbReference type="ARBA" id="ARBA00004141"/>
    </source>
</evidence>
<feature type="transmembrane region" description="Helical" evidence="8">
    <location>
        <begin position="104"/>
        <end position="125"/>
    </location>
</feature>
<feature type="transmembrane region" description="Helical" evidence="8">
    <location>
        <begin position="48"/>
        <end position="67"/>
    </location>
</feature>
<dbReference type="GO" id="GO:0022857">
    <property type="term" value="F:transmembrane transporter activity"/>
    <property type="evidence" value="ECO:0007669"/>
    <property type="project" value="InterPro"/>
</dbReference>
<dbReference type="EMBL" id="CP060007">
    <property type="protein sequence ID" value="QNA46113.1"/>
    <property type="molecule type" value="Genomic_DNA"/>
</dbReference>
<proteinExistence type="inferred from homology"/>
<feature type="transmembrane region" description="Helical" evidence="8">
    <location>
        <begin position="165"/>
        <end position="185"/>
    </location>
</feature>
<feature type="transmembrane region" description="Helical" evidence="8">
    <location>
        <begin position="308"/>
        <end position="333"/>
    </location>
</feature>
<feature type="transmembrane region" description="Helical" evidence="8">
    <location>
        <begin position="214"/>
        <end position="231"/>
    </location>
</feature>
<dbReference type="Pfam" id="PF07690">
    <property type="entry name" value="MFS_1"/>
    <property type="match status" value="1"/>
</dbReference>
<comment type="similarity">
    <text evidence="3">Belongs to the major facilitator superfamily. TCR/Tet family.</text>
</comment>
<dbReference type="PROSITE" id="PS50850">
    <property type="entry name" value="MFS"/>
    <property type="match status" value="1"/>
</dbReference>
<evidence type="ECO:0000259" key="9">
    <source>
        <dbReference type="PROSITE" id="PS50850"/>
    </source>
</evidence>
<dbReference type="Gene3D" id="1.20.1250.20">
    <property type="entry name" value="MFS general substrate transporter like domains"/>
    <property type="match status" value="1"/>
</dbReference>
<sequence>MASGKNAAIGFIFITLLIDVIGFGIIIPVMPNLIEELAHVNVSEASKIGGVLLAVFAITQFVFSPLVGNLSDKYGRRPILLASLFAFALDYVLLSFAPNLGWLFVGRIIAGITGASFTTASAYIADISTAEDRAKNFGMIGAAFGLGFVIGPMIGGLLGGLGTRVPFMVAAGLCFLNFLYGYFILPESLKPELRRPFEWKRAIPGVSIINLKRYPAILGLIVSLVLVYLGGHAVQSNWSFFTIERFKWTPGMIGISLTVVGVLVGGVQAGLTRIVNPRLGNEKSVYIGLAFYALGMLLFAFATQSWMMFVFLVPYCLGGICGPALQSIMVGHVPANEQGELQGSLSGLMSLTTIVGPLLMTNTFAYFTSKSAPVYFPGSSFLLGAILIIASAFIAYYSLHVKPARAAAAS</sequence>
<evidence type="ECO:0000256" key="8">
    <source>
        <dbReference type="SAM" id="Phobius"/>
    </source>
</evidence>
<keyword evidence="4" id="KW-0813">Transport</keyword>
<evidence type="ECO:0000313" key="10">
    <source>
        <dbReference type="EMBL" id="QNA46113.1"/>
    </source>
</evidence>
<keyword evidence="7 8" id="KW-0472">Membrane</keyword>
<name>A0A7G5XKW0_9BACT</name>
<dbReference type="CDD" id="cd17388">
    <property type="entry name" value="MFS_TetA"/>
    <property type="match status" value="1"/>
</dbReference>
<protein>
    <submittedName>
        <fullName evidence="10">TCR/Tet family MFS transporter</fullName>
    </submittedName>
</protein>
<dbReference type="AlphaFoldDB" id="A0A7G5XKW0"/>
<keyword evidence="11" id="KW-1185">Reference proteome</keyword>
<feature type="transmembrane region" description="Helical" evidence="8">
    <location>
        <begin position="79"/>
        <end position="98"/>
    </location>
</feature>
<evidence type="ECO:0000256" key="6">
    <source>
        <dbReference type="ARBA" id="ARBA00022989"/>
    </source>
</evidence>
<feature type="transmembrane region" description="Helical" evidence="8">
    <location>
        <begin position="284"/>
        <end position="302"/>
    </location>
</feature>